<name>A0A5C3KPA5_COPMA</name>
<dbReference type="Gene3D" id="1.25.40.10">
    <property type="entry name" value="Tetratricopeptide repeat domain"/>
    <property type="match status" value="5"/>
</dbReference>
<dbReference type="SUPFAM" id="SSF48452">
    <property type="entry name" value="TPR-like"/>
    <property type="match status" value="4"/>
</dbReference>
<dbReference type="Proteomes" id="UP000307440">
    <property type="component" value="Unassembled WGS sequence"/>
</dbReference>
<organism evidence="3 4">
    <name type="scientific">Coprinopsis marcescibilis</name>
    <name type="common">Agaric fungus</name>
    <name type="synonym">Psathyrella marcescibilis</name>
    <dbReference type="NCBI Taxonomy" id="230819"/>
    <lineage>
        <taxon>Eukaryota</taxon>
        <taxon>Fungi</taxon>
        <taxon>Dikarya</taxon>
        <taxon>Basidiomycota</taxon>
        <taxon>Agaricomycotina</taxon>
        <taxon>Agaricomycetes</taxon>
        <taxon>Agaricomycetidae</taxon>
        <taxon>Agaricales</taxon>
        <taxon>Agaricineae</taxon>
        <taxon>Psathyrellaceae</taxon>
        <taxon>Coprinopsis</taxon>
    </lineage>
</organism>
<proteinExistence type="predicted"/>
<dbReference type="SMART" id="SM00028">
    <property type="entry name" value="TPR"/>
    <property type="match status" value="7"/>
</dbReference>
<evidence type="ECO:0000256" key="2">
    <source>
        <dbReference type="ARBA" id="ARBA00022803"/>
    </source>
</evidence>
<sequence>MQYRGVHETTLQVTPFAGRGPRDNGPAGYCDGRCTSRLELQDSGVGDITSDVDEESRGWALYDHLSNAHPILDRNEIASVAAEAVRIFLRLADKDPTTYEPPLSDVLNRYAIYCSALGEDDEALRIGGQAVDIGRRLMSRNSHNLKLSGHLSSLLYNLARYFAQLQRFQEALPPIAEAFRVLHHLANKDPGYEPRLADSTHHYAIYLFHAKEYQRAMVHAHEAVEIRSRLAGQDPANFEHHLAWSLLRLSECYYSLERYDEALTIVAQSIELQRHLISHSFEPVAFKRLLADSLIHHACCLSESNMKSNALGSGTEAMVILRGLAALWPKEFTRPYVASITRLAYDLSFCGRSAGVELLESLLIFACRRLSKQDPDVHDPALAHCLHQRALSLSARGWHHDALEPQEEAIRIRQRFARVNPAAYEPFLADSLHQYALDLSRVARYSDAVEPATRALEIRIRLASVDMAKYEDDLAWSYYNLACYLSSCDRYAEAIPHSEGVVEIRRQIVQRNPQDETALSSLRNAIENYGMYLSQIGRYNDAVEPEKEAVDICRTLVALDPDQFEGTLATTLYMLAFDLNYCDRNEEAADAVKEAIDIRRRLVAKDRYRYIEHLADSLNQYAWYLIHCPKRVHQAFGPAHESVAIYREMLEKFPDTNRLEDLANSLDTEAQSLFFQERYEEALPLIEEALEIYPKMVSGGNIENFDHVGSALYQTYGRVLWKLGREAEAVEPLREAVVIYCRLIKVSHPGRYERRLEDCVTLLEALTS</sequence>
<dbReference type="PANTHER" id="PTHR45641">
    <property type="entry name" value="TETRATRICOPEPTIDE REPEAT PROTEIN (AFU_ORTHOLOGUE AFUA_6G03870)"/>
    <property type="match status" value="1"/>
</dbReference>
<evidence type="ECO:0000313" key="3">
    <source>
        <dbReference type="EMBL" id="TFK21905.1"/>
    </source>
</evidence>
<protein>
    <submittedName>
        <fullName evidence="3">TPR-like protein</fullName>
    </submittedName>
</protein>
<dbReference type="STRING" id="230819.A0A5C3KPA5"/>
<dbReference type="Pfam" id="PF13374">
    <property type="entry name" value="TPR_10"/>
    <property type="match status" value="5"/>
</dbReference>
<dbReference type="OrthoDB" id="3057274at2759"/>
<dbReference type="InterPro" id="IPR019734">
    <property type="entry name" value="TPR_rpt"/>
</dbReference>
<keyword evidence="1" id="KW-0677">Repeat</keyword>
<dbReference type="InterPro" id="IPR011990">
    <property type="entry name" value="TPR-like_helical_dom_sf"/>
</dbReference>
<gene>
    <name evidence="3" type="ORF">FA15DRAFT_758409</name>
</gene>
<accession>A0A5C3KPA5</accession>
<keyword evidence="2" id="KW-0802">TPR repeat</keyword>
<evidence type="ECO:0000313" key="4">
    <source>
        <dbReference type="Proteomes" id="UP000307440"/>
    </source>
</evidence>
<keyword evidence="4" id="KW-1185">Reference proteome</keyword>
<dbReference type="EMBL" id="ML210255">
    <property type="protein sequence ID" value="TFK21905.1"/>
    <property type="molecule type" value="Genomic_DNA"/>
</dbReference>
<reference evidence="3 4" key="1">
    <citation type="journal article" date="2019" name="Nat. Ecol. Evol.">
        <title>Megaphylogeny resolves global patterns of mushroom evolution.</title>
        <authorList>
            <person name="Varga T."/>
            <person name="Krizsan K."/>
            <person name="Foldi C."/>
            <person name="Dima B."/>
            <person name="Sanchez-Garcia M."/>
            <person name="Sanchez-Ramirez S."/>
            <person name="Szollosi G.J."/>
            <person name="Szarkandi J.G."/>
            <person name="Papp V."/>
            <person name="Albert L."/>
            <person name="Andreopoulos W."/>
            <person name="Angelini C."/>
            <person name="Antonin V."/>
            <person name="Barry K.W."/>
            <person name="Bougher N.L."/>
            <person name="Buchanan P."/>
            <person name="Buyck B."/>
            <person name="Bense V."/>
            <person name="Catcheside P."/>
            <person name="Chovatia M."/>
            <person name="Cooper J."/>
            <person name="Damon W."/>
            <person name="Desjardin D."/>
            <person name="Finy P."/>
            <person name="Geml J."/>
            <person name="Haridas S."/>
            <person name="Hughes K."/>
            <person name="Justo A."/>
            <person name="Karasinski D."/>
            <person name="Kautmanova I."/>
            <person name="Kiss B."/>
            <person name="Kocsube S."/>
            <person name="Kotiranta H."/>
            <person name="LaButti K.M."/>
            <person name="Lechner B.E."/>
            <person name="Liimatainen K."/>
            <person name="Lipzen A."/>
            <person name="Lukacs Z."/>
            <person name="Mihaltcheva S."/>
            <person name="Morgado L.N."/>
            <person name="Niskanen T."/>
            <person name="Noordeloos M.E."/>
            <person name="Ohm R.A."/>
            <person name="Ortiz-Santana B."/>
            <person name="Ovrebo C."/>
            <person name="Racz N."/>
            <person name="Riley R."/>
            <person name="Savchenko A."/>
            <person name="Shiryaev A."/>
            <person name="Soop K."/>
            <person name="Spirin V."/>
            <person name="Szebenyi C."/>
            <person name="Tomsovsky M."/>
            <person name="Tulloss R.E."/>
            <person name="Uehling J."/>
            <person name="Grigoriev I.V."/>
            <person name="Vagvolgyi C."/>
            <person name="Papp T."/>
            <person name="Martin F.M."/>
            <person name="Miettinen O."/>
            <person name="Hibbett D.S."/>
            <person name="Nagy L.G."/>
        </authorList>
    </citation>
    <scope>NUCLEOTIDE SEQUENCE [LARGE SCALE GENOMIC DNA]</scope>
    <source>
        <strain evidence="3 4">CBS 121175</strain>
    </source>
</reference>
<evidence type="ECO:0000256" key="1">
    <source>
        <dbReference type="ARBA" id="ARBA00022737"/>
    </source>
</evidence>
<dbReference type="AlphaFoldDB" id="A0A5C3KPA5"/>